<gene>
    <name evidence="5" type="ORF">SDRG_03566</name>
</gene>
<sequence>MGVCASELKYLVRPAKVDQTLTLLVRHAVEGRVDDVRAMLQRKPKLVKAVDRFGMSALHWACYAGKLPCVTALLEAGANVQQTDTNMRNALHHACRKGHLGTIQLLLTTYRMDVNRQSGNGDTPLHKAVLAGSPGATLLLLYYGADPTLQNSNCENAVQEVQAKIAQTIARSRRNPGAVIAAPMASMAAVVQASTTLEPHHEGTVNETSNNTAESEAEATAVEPFHEKPTPPVSLQAAKRSTKRLLRASTTKVILSIRQKQALGQYELIAHIFTVYTEKATRPTAGIEWRRLLEEYTPVRL</sequence>
<protein>
    <submittedName>
        <fullName evidence="5">Uncharacterized protein</fullName>
    </submittedName>
</protein>
<dbReference type="OMA" id="VEPFHEK"/>
<dbReference type="PANTHER" id="PTHR24171">
    <property type="entry name" value="ANKYRIN REPEAT DOMAIN-CONTAINING PROTEIN 39-RELATED"/>
    <property type="match status" value="1"/>
</dbReference>
<dbReference type="InterPro" id="IPR002110">
    <property type="entry name" value="Ankyrin_rpt"/>
</dbReference>
<evidence type="ECO:0000256" key="4">
    <source>
        <dbReference type="SAM" id="MobiDB-lite"/>
    </source>
</evidence>
<dbReference type="GeneID" id="19944293"/>
<reference evidence="5 6" key="1">
    <citation type="submission" date="2012-04" db="EMBL/GenBank/DDBJ databases">
        <title>The Genome Sequence of Saprolegnia declina VS20.</title>
        <authorList>
            <consortium name="The Broad Institute Genome Sequencing Platform"/>
            <person name="Russ C."/>
            <person name="Nusbaum C."/>
            <person name="Tyler B."/>
            <person name="van West P."/>
            <person name="Dieguez-Uribeondo J."/>
            <person name="de Bruijn I."/>
            <person name="Tripathy S."/>
            <person name="Jiang R."/>
            <person name="Young S.K."/>
            <person name="Zeng Q."/>
            <person name="Gargeya S."/>
            <person name="Fitzgerald M."/>
            <person name="Haas B."/>
            <person name="Abouelleil A."/>
            <person name="Alvarado L."/>
            <person name="Arachchi H.M."/>
            <person name="Berlin A."/>
            <person name="Chapman S.B."/>
            <person name="Goldberg J."/>
            <person name="Griggs A."/>
            <person name="Gujja S."/>
            <person name="Hansen M."/>
            <person name="Howarth C."/>
            <person name="Imamovic A."/>
            <person name="Larimer J."/>
            <person name="McCowen C."/>
            <person name="Montmayeur A."/>
            <person name="Murphy C."/>
            <person name="Neiman D."/>
            <person name="Pearson M."/>
            <person name="Priest M."/>
            <person name="Roberts A."/>
            <person name="Saif S."/>
            <person name="Shea T."/>
            <person name="Sisk P."/>
            <person name="Sykes S."/>
            <person name="Wortman J."/>
            <person name="Nusbaum C."/>
            <person name="Birren B."/>
        </authorList>
    </citation>
    <scope>NUCLEOTIDE SEQUENCE [LARGE SCALE GENOMIC DNA]</scope>
    <source>
        <strain evidence="5 6">VS20</strain>
    </source>
</reference>
<dbReference type="SUPFAM" id="SSF48403">
    <property type="entry name" value="Ankyrin repeat"/>
    <property type="match status" value="1"/>
</dbReference>
<keyword evidence="2 3" id="KW-0040">ANK repeat</keyword>
<dbReference type="InParanoid" id="T0S2U6"/>
<dbReference type="PROSITE" id="PS50297">
    <property type="entry name" value="ANK_REP_REGION"/>
    <property type="match status" value="2"/>
</dbReference>
<keyword evidence="1" id="KW-0677">Repeat</keyword>
<dbReference type="InterPro" id="IPR036770">
    <property type="entry name" value="Ankyrin_rpt-contain_sf"/>
</dbReference>
<proteinExistence type="predicted"/>
<name>T0S2U6_SAPDV</name>
<dbReference type="GO" id="GO:0004842">
    <property type="term" value="F:ubiquitin-protein transferase activity"/>
    <property type="evidence" value="ECO:0007669"/>
    <property type="project" value="TreeGrafter"/>
</dbReference>
<dbReference type="RefSeq" id="XP_008607424.1">
    <property type="nucleotide sequence ID" value="XM_008609202.1"/>
</dbReference>
<dbReference type="STRING" id="1156394.T0S2U6"/>
<dbReference type="Pfam" id="PF12796">
    <property type="entry name" value="Ank_2"/>
    <property type="match status" value="1"/>
</dbReference>
<dbReference type="PROSITE" id="PS50088">
    <property type="entry name" value="ANK_REPEAT"/>
    <property type="match status" value="2"/>
</dbReference>
<dbReference type="VEuPathDB" id="FungiDB:SDRG_03566"/>
<dbReference type="EMBL" id="JH767139">
    <property type="protein sequence ID" value="EQC39363.1"/>
    <property type="molecule type" value="Genomic_DNA"/>
</dbReference>
<keyword evidence="6" id="KW-1185">Reference proteome</keyword>
<dbReference type="Proteomes" id="UP000030762">
    <property type="component" value="Unassembled WGS sequence"/>
</dbReference>
<dbReference type="Gene3D" id="1.25.40.20">
    <property type="entry name" value="Ankyrin repeat-containing domain"/>
    <property type="match status" value="1"/>
</dbReference>
<evidence type="ECO:0000256" key="2">
    <source>
        <dbReference type="ARBA" id="ARBA00023043"/>
    </source>
</evidence>
<accession>T0S2U6</accession>
<evidence type="ECO:0000313" key="5">
    <source>
        <dbReference type="EMBL" id="EQC39363.1"/>
    </source>
</evidence>
<dbReference type="PANTHER" id="PTHR24171:SF8">
    <property type="entry name" value="BRCA1-ASSOCIATED RING DOMAIN PROTEIN 1"/>
    <property type="match status" value="1"/>
</dbReference>
<dbReference type="GO" id="GO:0085020">
    <property type="term" value="P:protein K6-linked ubiquitination"/>
    <property type="evidence" value="ECO:0007669"/>
    <property type="project" value="TreeGrafter"/>
</dbReference>
<feature type="repeat" description="ANK" evidence="3">
    <location>
        <begin position="53"/>
        <end position="85"/>
    </location>
</feature>
<evidence type="ECO:0000256" key="1">
    <source>
        <dbReference type="ARBA" id="ARBA00022737"/>
    </source>
</evidence>
<dbReference type="OrthoDB" id="20872at2759"/>
<dbReference type="AlphaFoldDB" id="T0S2U6"/>
<evidence type="ECO:0000256" key="3">
    <source>
        <dbReference type="PROSITE-ProRule" id="PRU00023"/>
    </source>
</evidence>
<organism evidence="5 6">
    <name type="scientific">Saprolegnia diclina (strain VS20)</name>
    <dbReference type="NCBI Taxonomy" id="1156394"/>
    <lineage>
        <taxon>Eukaryota</taxon>
        <taxon>Sar</taxon>
        <taxon>Stramenopiles</taxon>
        <taxon>Oomycota</taxon>
        <taxon>Saprolegniomycetes</taxon>
        <taxon>Saprolegniales</taxon>
        <taxon>Saprolegniaceae</taxon>
        <taxon>Saprolegnia</taxon>
    </lineage>
</organism>
<feature type="repeat" description="ANK" evidence="3">
    <location>
        <begin position="120"/>
        <end position="152"/>
    </location>
</feature>
<evidence type="ECO:0000313" key="6">
    <source>
        <dbReference type="Proteomes" id="UP000030762"/>
    </source>
</evidence>
<dbReference type="eggNOG" id="KOG0504">
    <property type="taxonomic scope" value="Eukaryota"/>
</dbReference>
<feature type="region of interest" description="Disordered" evidence="4">
    <location>
        <begin position="198"/>
        <end position="234"/>
    </location>
</feature>
<feature type="compositionally biased region" description="Low complexity" evidence="4">
    <location>
        <begin position="205"/>
        <end position="223"/>
    </location>
</feature>
<dbReference type="SMART" id="SM00248">
    <property type="entry name" value="ANK"/>
    <property type="match status" value="3"/>
</dbReference>